<gene>
    <name evidence="2" type="ORF">CA54_58930</name>
</gene>
<dbReference type="EMBL" id="SJPP01000004">
    <property type="protein sequence ID" value="TWU05205.1"/>
    <property type="molecule type" value="Genomic_DNA"/>
</dbReference>
<reference evidence="2 3" key="1">
    <citation type="submission" date="2019-02" db="EMBL/GenBank/DDBJ databases">
        <title>Deep-cultivation of Planctomycetes and their phenomic and genomic characterization uncovers novel biology.</title>
        <authorList>
            <person name="Wiegand S."/>
            <person name="Jogler M."/>
            <person name="Boedeker C."/>
            <person name="Pinto D."/>
            <person name="Vollmers J."/>
            <person name="Rivas-Marin E."/>
            <person name="Kohn T."/>
            <person name="Peeters S.H."/>
            <person name="Heuer A."/>
            <person name="Rast P."/>
            <person name="Oberbeckmann S."/>
            <person name="Bunk B."/>
            <person name="Jeske O."/>
            <person name="Meyerdierks A."/>
            <person name="Storesund J.E."/>
            <person name="Kallscheuer N."/>
            <person name="Luecker S."/>
            <person name="Lage O.M."/>
            <person name="Pohl T."/>
            <person name="Merkel B.J."/>
            <person name="Hornburger P."/>
            <person name="Mueller R.-W."/>
            <person name="Bruemmer F."/>
            <person name="Labrenz M."/>
            <person name="Spormann A.M."/>
            <person name="Op Den Camp H."/>
            <person name="Overmann J."/>
            <person name="Amann R."/>
            <person name="Jetten M.S.M."/>
            <person name="Mascher T."/>
            <person name="Medema M.H."/>
            <person name="Devos D.P."/>
            <person name="Kaster A.-K."/>
            <person name="Ovreas L."/>
            <person name="Rohde M."/>
            <person name="Galperin M.Y."/>
            <person name="Jogler C."/>
        </authorList>
    </citation>
    <scope>NUCLEOTIDE SEQUENCE [LARGE SCALE GENOMIC DNA]</scope>
    <source>
        <strain evidence="2 3">CA54</strain>
    </source>
</reference>
<protein>
    <submittedName>
        <fullName evidence="2">Uncharacterized protein</fullName>
    </submittedName>
</protein>
<evidence type="ECO:0000313" key="3">
    <source>
        <dbReference type="Proteomes" id="UP000320735"/>
    </source>
</evidence>
<organism evidence="2 3">
    <name type="scientific">Symmachiella macrocystis</name>
    <dbReference type="NCBI Taxonomy" id="2527985"/>
    <lineage>
        <taxon>Bacteria</taxon>
        <taxon>Pseudomonadati</taxon>
        <taxon>Planctomycetota</taxon>
        <taxon>Planctomycetia</taxon>
        <taxon>Planctomycetales</taxon>
        <taxon>Planctomycetaceae</taxon>
        <taxon>Symmachiella</taxon>
    </lineage>
</organism>
<proteinExistence type="predicted"/>
<accession>A0A5C6AYT2</accession>
<evidence type="ECO:0000313" key="2">
    <source>
        <dbReference type="EMBL" id="TWU05205.1"/>
    </source>
</evidence>
<dbReference type="Proteomes" id="UP000320735">
    <property type="component" value="Unassembled WGS sequence"/>
</dbReference>
<keyword evidence="3" id="KW-1185">Reference proteome</keyword>
<dbReference type="AlphaFoldDB" id="A0A5C6AYT2"/>
<name>A0A5C6AYT2_9PLAN</name>
<evidence type="ECO:0000256" key="1">
    <source>
        <dbReference type="SAM" id="MobiDB-lite"/>
    </source>
</evidence>
<feature type="compositionally biased region" description="Polar residues" evidence="1">
    <location>
        <begin position="146"/>
        <end position="155"/>
    </location>
</feature>
<comment type="caution">
    <text evidence="2">The sequence shown here is derived from an EMBL/GenBank/DDBJ whole genome shotgun (WGS) entry which is preliminary data.</text>
</comment>
<sequence length="527" mass="59747">MPMQLEDITIPSRMHVNWNTDMNKGIQQITPPGITNKVRRTPANSALPDGEVITIVTNGANDEIAAQAALRLEQEGIPAKVVHGRYVANSEAHRSGETSDGVSAFLILDPDYEGTATGASLPDLSKTSKSTRTVSSLRLDPAPADTSPTHRSNQSRVDRIVQTVRSFKQKDLPHQRVRPDAHNRFDSAGSGRDAISKEFWKRPEIGEQFELSEDLLQRELDLVKAARLSDEVEAFFDAYSQVGDRTRFLWQWCVHGAELTTISNVAPQWRRHVCDTKVLSIMLCVLMDDVADEQGNQPLLEVLMKIIEGQPTPAMQSFSATDRRTAEVTQYLSQIYERRISEYPLHDVYKRLLEFDLMQYFNTMRYSCLLNENLSLLNVTEHELYLPHAMHMMSFSTLDLMCTPEFDVHELGRFREAIWHAQCMGRVGNLLSTWEREIEQTDFTSGVFARAVIKGDLNVDQLNASDAPAIEAAILGGGHEQYFLNRWHEHRECLKTKLAEIHSVDLHGFVEAQERFFRMHLACRGAI</sequence>
<feature type="compositionally biased region" description="Low complexity" evidence="1">
    <location>
        <begin position="124"/>
        <end position="139"/>
    </location>
</feature>
<feature type="region of interest" description="Disordered" evidence="1">
    <location>
        <begin position="116"/>
        <end position="156"/>
    </location>
</feature>